<dbReference type="CDD" id="cd00833">
    <property type="entry name" value="PKS"/>
    <property type="match status" value="1"/>
</dbReference>
<dbReference type="Pfam" id="PF16197">
    <property type="entry name" value="KAsynt_C_assoc"/>
    <property type="match status" value="1"/>
</dbReference>
<dbReference type="InterPro" id="IPR016039">
    <property type="entry name" value="Thiolase-like"/>
</dbReference>
<keyword evidence="4" id="KW-0808">Transferase</keyword>
<dbReference type="InterPro" id="IPR009081">
    <property type="entry name" value="PP-bd_ACP"/>
</dbReference>
<sequence>MNAYPTYNSIIDLVKLAWEKHPDEVAIDDGVEKVTYRELKERVTALSAVILSVAPEEEIVALTTSRGIQLIVNILAILHAGKTYLPIDANFPEARIKQIVDDCGVKFYLKSNENDRLDLQQIELNRSLGTKGAEPSRYSRLAYILYTSGSTGKPKGVCVPHVSVVNLIQWQVENSVSGPGLKTLQFTRLTFDISVQEIFSTLCSGGTLQVVDAEVIRDNRALIQAMNEQQVQRLFLPFVALQGIANEAESSGVYPLHLREVMTCGEQLKSTKAVRALFKKMDATTLYNQYGPTECTCIVTQLELDKDPAVWDDLPTIGKAISDVESLILDENLNAVTEPNVSGEIYFSGICLADGYLNKPELTAKSFFPLSLKDGTSKMVYKTGDLGYYTETGEIFFLGRIDDQVKISGFRIETGEIEAVATELPGVEQAAIIVGEYTDGQKYLSLFYVSPGAAVKEAEMLAFLKSRFPAYMIPAKCFRKDSFSKTSNGKIDRKALSENVVSENPFKEAYVKPRNETEKKLAKIWETILNLDQVGREDHFFELGGTSFLAQRMAIEINAAFGKDFTVTKIYQYPKLRAQAAFVAEAEKGLKDRVAKRRGKDAGNRDVAIISTASRFPGARNSEEFWNMVKNGEETIRFFDIEELDPSEQVKAREDKNYVAARGIIDDVKDFDYDFFGFNPKLASVMDPQQRLFLEVAYEALDSVGYIANAPDYEVGVFAGCSNNYYFSRNLVFDQDLMESMGNIQINSVNEKDYLATRVAFLFDLKGPAVSVNTACSTALVAVANAVKSIRSGECTAAIAGASSVAYPVNSGHHYEEGSIMTRDGHCKPFDADATGTMFSDGAGVVLLKDYEQAVKDGDPILAVIKGVGINNDGANKSSFSAPSVEGQAGAIRSALLDGEVDPSEIGYVEAHGTATPIGDPIEIEGLKLAFGPEVGKQYCSLGSVKGNVGHLNSAAGIAGLIKAVYALKEKTLPVSVGYSKPNPAINFESSPFFVQTSTGEWKTEKARKAGVSSFGIGGTNCHVVLEEYIADSEAVTETSPLEQTVYFSANSEKSLVEYAKRLRQFVLETPAINLAQFGYNLNKKNAKYKLGASVSFTTKQELLAGLETISAGGQTPVARKRDFRFPVFLFPGQGAQYVGMGRELYETEPVFRATLDECGALFQKYTGTSIQELLYPEETSQAEESRLDNTRYTQPAIFAISYSLAKLWESKGIKPSALAGHSIGEFVAACISGVMSLEDAVRVVAKRGELISELDPGTMLSIRSSAEKIQALLPAGLALAADNAPNLCVASGPTALIEAFSETLEAQGIPSKVLRTSHAFHSEMMEPALEPFQQLLESVKLGNPKIPIMSTVTGDWMKDAEATSTEYWTQHMRLPVRYNVAVKNLLQELPEAAFVEVGPGNGLGTLLMQHSDAKDFAVVNSLSRVTELSEPRHFEEQLHSLVGKGLIIDWDEVYPAEAQVKMLLPAYAFDKKRCWLDVKISSPRKEDAERSEESAAISLPLADGISPAAAIEQELAKSIVTILEEACGEKVAEDAFELTYFEIGLDSLSLTQVASSLKKEFKVDVSFRQLYRELNSPQKLLEYLLANSDHIKAKQALAAKAARSEAAMPKKDVSTVAAPVDYGIDDEERSALAKPFGAMARIETQSVELSEKAQRFVGKLIRSYNAKTARSKEHVQENRKHTADPRVVSGFKPFTKELTYPIVTDFSKGSQLTDLDGNTYLDWLSGFGCNMFGYQPEFINRAILEQVNKGMEIGPQTALAGMVSEKICRLTGNDRVGLCNTGSEAVLGAMRIARAISHKNLIVMFANSYHGINDEVIVRSTKSGASHPAAAGILKENVQQTLVLEYGSEESLRIIAERADEIAGVLVEPVQSRRPDFVPLEFLRSLREVTLEKGICLIFDEVITGFRSHIGGFQALHSIKADLTTYGKVIGGGFSVGVIAGKSEWMDALDGGFWSYGDDSMPEVGVTYFAGTFVRHPLMLAATNAVLDFLIEKGDSFQKRLDGLAIKMVRGLNTIFERYKVGYYAVSFSSLWKIQVKDDFPYSELLFTLLRERGIHIWENFPCYVTDAHTESDVDFTLKQVEEAIILLVENEIAAGDLQETEETFMSLDKPPFAGAKISLDKNGQPIWVTAEEYEKSKPSIFQSGE</sequence>
<dbReference type="InterPro" id="IPR050091">
    <property type="entry name" value="PKS_NRPS_Biosynth_Enz"/>
</dbReference>
<dbReference type="PROSITE" id="PS00455">
    <property type="entry name" value="AMP_BINDING"/>
    <property type="match status" value="1"/>
</dbReference>
<dbReference type="InterPro" id="IPR016036">
    <property type="entry name" value="Malonyl_transacylase_ACP-bd"/>
</dbReference>
<dbReference type="PROSITE" id="PS50075">
    <property type="entry name" value="CARRIER"/>
    <property type="match status" value="2"/>
</dbReference>
<organism evidence="8 9">
    <name type="scientific">Algoriphagus oliviformis</name>
    <dbReference type="NCBI Taxonomy" id="2811231"/>
    <lineage>
        <taxon>Bacteria</taxon>
        <taxon>Pseudomonadati</taxon>
        <taxon>Bacteroidota</taxon>
        <taxon>Cytophagia</taxon>
        <taxon>Cytophagales</taxon>
        <taxon>Cyclobacteriaceae</taxon>
        <taxon>Algoriphagus</taxon>
    </lineage>
</organism>
<dbReference type="Pfam" id="PF00698">
    <property type="entry name" value="Acyl_transf_1"/>
    <property type="match status" value="1"/>
</dbReference>
<dbReference type="PROSITE" id="PS00606">
    <property type="entry name" value="KS3_1"/>
    <property type="match status" value="1"/>
</dbReference>
<dbReference type="Gene3D" id="3.40.366.10">
    <property type="entry name" value="Malonyl-Coenzyme A Acyl Carrier Protein, domain 2"/>
    <property type="match status" value="1"/>
</dbReference>
<dbReference type="InterPro" id="IPR014043">
    <property type="entry name" value="Acyl_transferase_dom"/>
</dbReference>
<evidence type="ECO:0000256" key="4">
    <source>
        <dbReference type="ARBA" id="ARBA00022679"/>
    </source>
</evidence>
<dbReference type="PANTHER" id="PTHR43775:SF51">
    <property type="entry name" value="INACTIVE PHENOLPHTHIOCEROL SYNTHESIS POLYKETIDE SYNTHASE TYPE I PKS1-RELATED"/>
    <property type="match status" value="1"/>
</dbReference>
<dbReference type="NCBIfam" id="TIGR01733">
    <property type="entry name" value="AA-adenyl-dom"/>
    <property type="match status" value="1"/>
</dbReference>
<keyword evidence="2" id="KW-0596">Phosphopantetheine</keyword>
<dbReference type="InterPro" id="IPR020841">
    <property type="entry name" value="PKS_Beta-ketoAc_synthase_dom"/>
</dbReference>
<dbReference type="InterPro" id="IPR010071">
    <property type="entry name" value="AA_adenyl_dom"/>
</dbReference>
<dbReference type="RefSeq" id="WP_206577056.1">
    <property type="nucleotide sequence ID" value="NZ_JAFKCT010000001.1"/>
</dbReference>
<dbReference type="InterPro" id="IPR014030">
    <property type="entry name" value="Ketoacyl_synth_N"/>
</dbReference>
<keyword evidence="9" id="KW-1185">Reference proteome</keyword>
<dbReference type="EMBL" id="JAFKCT010000001">
    <property type="protein sequence ID" value="MBN7810276.1"/>
    <property type="molecule type" value="Genomic_DNA"/>
</dbReference>
<comment type="cofactor">
    <cofactor evidence="1">
        <name>pyridoxal 5'-phosphate</name>
        <dbReference type="ChEBI" id="CHEBI:597326"/>
    </cofactor>
</comment>
<dbReference type="SMART" id="SM00823">
    <property type="entry name" value="PKS_PP"/>
    <property type="match status" value="1"/>
</dbReference>
<dbReference type="Pfam" id="PF13193">
    <property type="entry name" value="AMP-binding_C"/>
    <property type="match status" value="1"/>
</dbReference>
<dbReference type="CDD" id="cd05930">
    <property type="entry name" value="A_NRPS"/>
    <property type="match status" value="1"/>
</dbReference>
<dbReference type="Gene3D" id="3.30.300.30">
    <property type="match status" value="1"/>
</dbReference>
<dbReference type="SMART" id="SM00827">
    <property type="entry name" value="PKS_AT"/>
    <property type="match status" value="1"/>
</dbReference>
<evidence type="ECO:0000259" key="7">
    <source>
        <dbReference type="PROSITE" id="PS52004"/>
    </source>
</evidence>
<dbReference type="InterPro" id="IPR015422">
    <property type="entry name" value="PyrdxlP-dep_Trfase_small"/>
</dbReference>
<dbReference type="InterPro" id="IPR032821">
    <property type="entry name" value="PKS_assoc"/>
</dbReference>
<dbReference type="Gene3D" id="3.40.50.12780">
    <property type="entry name" value="N-terminal domain of ligase-like"/>
    <property type="match status" value="1"/>
</dbReference>
<dbReference type="Gene3D" id="1.10.1200.10">
    <property type="entry name" value="ACP-like"/>
    <property type="match status" value="2"/>
</dbReference>
<accession>A0ABS3BZN5</accession>
<dbReference type="InterPro" id="IPR000873">
    <property type="entry name" value="AMP-dep_synth/lig_dom"/>
</dbReference>
<dbReference type="PROSITE" id="PS52004">
    <property type="entry name" value="KS3_2"/>
    <property type="match status" value="1"/>
</dbReference>
<dbReference type="SUPFAM" id="SSF47336">
    <property type="entry name" value="ACP-like"/>
    <property type="match status" value="2"/>
</dbReference>
<evidence type="ECO:0000256" key="1">
    <source>
        <dbReference type="ARBA" id="ARBA00001933"/>
    </source>
</evidence>
<dbReference type="PANTHER" id="PTHR43775">
    <property type="entry name" value="FATTY ACID SYNTHASE"/>
    <property type="match status" value="1"/>
</dbReference>
<dbReference type="InterPro" id="IPR018201">
    <property type="entry name" value="Ketoacyl_synth_AS"/>
</dbReference>
<dbReference type="InterPro" id="IPR001227">
    <property type="entry name" value="Ac_transferase_dom_sf"/>
</dbReference>
<dbReference type="SUPFAM" id="SSF55048">
    <property type="entry name" value="Probable ACP-binding domain of malonyl-CoA ACP transacylase"/>
    <property type="match status" value="1"/>
</dbReference>
<reference evidence="8 9" key="1">
    <citation type="submission" date="2021-03" db="EMBL/GenBank/DDBJ databases">
        <title>novel species isolated from a fishpond in China.</title>
        <authorList>
            <person name="Lu H."/>
            <person name="Cai Z."/>
        </authorList>
    </citation>
    <scope>NUCLEOTIDE SEQUENCE [LARGE SCALE GENOMIC DNA]</scope>
    <source>
        <strain evidence="8 9">H41</strain>
    </source>
</reference>
<dbReference type="InterPro" id="IPR042099">
    <property type="entry name" value="ANL_N_sf"/>
</dbReference>
<evidence type="ECO:0000259" key="6">
    <source>
        <dbReference type="PROSITE" id="PS50075"/>
    </source>
</evidence>
<feature type="domain" description="Carrier" evidence="6">
    <location>
        <begin position="1507"/>
        <end position="1589"/>
    </location>
</feature>
<dbReference type="PROSITE" id="PS00600">
    <property type="entry name" value="AA_TRANSFER_CLASS_3"/>
    <property type="match status" value="1"/>
</dbReference>
<dbReference type="InterPro" id="IPR015424">
    <property type="entry name" value="PyrdxlP-dep_Trfase"/>
</dbReference>
<gene>
    <name evidence="8" type="ORF">J0A68_04865</name>
</gene>
<dbReference type="InterPro" id="IPR020806">
    <property type="entry name" value="PKS_PP-bd"/>
</dbReference>
<dbReference type="InterPro" id="IPR025110">
    <property type="entry name" value="AMP-bd_C"/>
</dbReference>
<protein>
    <submittedName>
        <fullName evidence="8">Amino acid adenylation domain-containing protein</fullName>
    </submittedName>
</protein>
<evidence type="ECO:0000256" key="3">
    <source>
        <dbReference type="ARBA" id="ARBA00022553"/>
    </source>
</evidence>
<dbReference type="Pfam" id="PF00202">
    <property type="entry name" value="Aminotran_3"/>
    <property type="match status" value="1"/>
</dbReference>
<dbReference type="SUPFAM" id="SSF52151">
    <property type="entry name" value="FabD/lysophospholipase-like"/>
    <property type="match status" value="1"/>
</dbReference>
<dbReference type="PROSITE" id="PS00012">
    <property type="entry name" value="PHOSPHOPANTETHEINE"/>
    <property type="match status" value="1"/>
</dbReference>
<evidence type="ECO:0000256" key="2">
    <source>
        <dbReference type="ARBA" id="ARBA00022450"/>
    </source>
</evidence>
<dbReference type="InterPro" id="IPR014031">
    <property type="entry name" value="Ketoacyl_synth_C"/>
</dbReference>
<dbReference type="InterPro" id="IPR049704">
    <property type="entry name" value="Aminotrans_3_PPA_site"/>
</dbReference>
<dbReference type="InterPro" id="IPR036736">
    <property type="entry name" value="ACP-like_sf"/>
</dbReference>
<dbReference type="Pfam" id="PF02801">
    <property type="entry name" value="Ketoacyl-synt_C"/>
    <property type="match status" value="1"/>
</dbReference>
<dbReference type="Pfam" id="PF00109">
    <property type="entry name" value="ketoacyl-synt"/>
    <property type="match status" value="1"/>
</dbReference>
<keyword evidence="3" id="KW-0597">Phosphoprotein</keyword>
<evidence type="ECO:0000313" key="8">
    <source>
        <dbReference type="EMBL" id="MBN7810276.1"/>
    </source>
</evidence>
<dbReference type="InterPro" id="IPR016035">
    <property type="entry name" value="Acyl_Trfase/lysoPLipase"/>
</dbReference>
<dbReference type="Gene3D" id="3.40.47.10">
    <property type="match status" value="1"/>
</dbReference>
<dbReference type="SUPFAM" id="SSF53383">
    <property type="entry name" value="PLP-dependent transferases"/>
    <property type="match status" value="1"/>
</dbReference>
<dbReference type="InterPro" id="IPR005814">
    <property type="entry name" value="Aminotrans_3"/>
</dbReference>
<dbReference type="Gene3D" id="3.90.1150.10">
    <property type="entry name" value="Aspartate Aminotransferase, domain 1"/>
    <property type="match status" value="1"/>
</dbReference>
<name>A0ABS3BZN5_9BACT</name>
<dbReference type="Pfam" id="PF00501">
    <property type="entry name" value="AMP-binding"/>
    <property type="match status" value="1"/>
</dbReference>
<dbReference type="InterPro" id="IPR015421">
    <property type="entry name" value="PyrdxlP-dep_Trfase_major"/>
</dbReference>
<dbReference type="InterPro" id="IPR045851">
    <property type="entry name" value="AMP-bd_C_sf"/>
</dbReference>
<feature type="domain" description="Carrier" evidence="6">
    <location>
        <begin position="512"/>
        <end position="587"/>
    </location>
</feature>
<dbReference type="InterPro" id="IPR006162">
    <property type="entry name" value="Ppantetheine_attach_site"/>
</dbReference>
<evidence type="ECO:0000313" key="9">
    <source>
        <dbReference type="Proteomes" id="UP000664317"/>
    </source>
</evidence>
<dbReference type="SUPFAM" id="SSF53901">
    <property type="entry name" value="Thiolase-like"/>
    <property type="match status" value="1"/>
</dbReference>
<keyword evidence="5" id="KW-0663">Pyridoxal phosphate</keyword>
<dbReference type="Proteomes" id="UP000664317">
    <property type="component" value="Unassembled WGS sequence"/>
</dbReference>
<feature type="domain" description="Ketosynthase family 3 (KS3)" evidence="7">
    <location>
        <begin position="604"/>
        <end position="1028"/>
    </location>
</feature>
<comment type="caution">
    <text evidence="8">The sequence shown here is derived from an EMBL/GenBank/DDBJ whole genome shotgun (WGS) entry which is preliminary data.</text>
</comment>
<evidence type="ECO:0000256" key="5">
    <source>
        <dbReference type="ARBA" id="ARBA00022898"/>
    </source>
</evidence>
<dbReference type="Gene3D" id="3.30.70.3290">
    <property type="match status" value="1"/>
</dbReference>
<dbReference type="SMART" id="SM00825">
    <property type="entry name" value="PKS_KS"/>
    <property type="match status" value="1"/>
</dbReference>
<dbReference type="Gene3D" id="3.40.640.10">
    <property type="entry name" value="Type I PLP-dependent aspartate aminotransferase-like (Major domain)"/>
    <property type="match status" value="1"/>
</dbReference>
<dbReference type="SUPFAM" id="SSF56801">
    <property type="entry name" value="Acetyl-CoA synthetase-like"/>
    <property type="match status" value="1"/>
</dbReference>
<dbReference type="Pfam" id="PF00550">
    <property type="entry name" value="PP-binding"/>
    <property type="match status" value="2"/>
</dbReference>
<dbReference type="InterPro" id="IPR020845">
    <property type="entry name" value="AMP-binding_CS"/>
</dbReference>
<proteinExistence type="predicted"/>